<protein>
    <submittedName>
        <fullName evidence="1">Similar to GRV2 (KATAMARI2)</fullName>
    </submittedName>
</protein>
<accession>A0A0A9EZD5</accession>
<dbReference type="EMBL" id="GBRH01194650">
    <property type="protein sequence ID" value="JAE03246.1"/>
    <property type="molecule type" value="Transcribed_RNA"/>
</dbReference>
<sequence>MCCPCCFNMIQQQKRMRQVRHMVLGQGCRLRKICMLFVQLRLCQGFVVSVATEYLAHLINMHIMH</sequence>
<dbReference type="AlphaFoldDB" id="A0A0A9EZD5"/>
<reference evidence="1" key="1">
    <citation type="submission" date="2014-09" db="EMBL/GenBank/DDBJ databases">
        <authorList>
            <person name="Magalhaes I.L.F."/>
            <person name="Oliveira U."/>
            <person name="Santos F.R."/>
            <person name="Vidigal T.H.D.A."/>
            <person name="Brescovit A.D."/>
            <person name="Santos A.J."/>
        </authorList>
    </citation>
    <scope>NUCLEOTIDE SEQUENCE</scope>
    <source>
        <tissue evidence="1">Shoot tissue taken approximately 20 cm above the soil surface</tissue>
    </source>
</reference>
<name>A0A0A9EZD5_ARUDO</name>
<reference evidence="1" key="2">
    <citation type="journal article" date="2015" name="Data Brief">
        <title>Shoot transcriptome of the giant reed, Arundo donax.</title>
        <authorList>
            <person name="Barrero R.A."/>
            <person name="Guerrero F.D."/>
            <person name="Moolhuijzen P."/>
            <person name="Goolsby J.A."/>
            <person name="Tidwell J."/>
            <person name="Bellgard S.E."/>
            <person name="Bellgard M.I."/>
        </authorList>
    </citation>
    <scope>NUCLEOTIDE SEQUENCE</scope>
    <source>
        <tissue evidence="1">Shoot tissue taken approximately 20 cm above the soil surface</tissue>
    </source>
</reference>
<proteinExistence type="predicted"/>
<evidence type="ECO:0000313" key="1">
    <source>
        <dbReference type="EMBL" id="JAE03246.1"/>
    </source>
</evidence>
<organism evidence="1">
    <name type="scientific">Arundo donax</name>
    <name type="common">Giant reed</name>
    <name type="synonym">Donax arundinaceus</name>
    <dbReference type="NCBI Taxonomy" id="35708"/>
    <lineage>
        <taxon>Eukaryota</taxon>
        <taxon>Viridiplantae</taxon>
        <taxon>Streptophyta</taxon>
        <taxon>Embryophyta</taxon>
        <taxon>Tracheophyta</taxon>
        <taxon>Spermatophyta</taxon>
        <taxon>Magnoliopsida</taxon>
        <taxon>Liliopsida</taxon>
        <taxon>Poales</taxon>
        <taxon>Poaceae</taxon>
        <taxon>PACMAD clade</taxon>
        <taxon>Arundinoideae</taxon>
        <taxon>Arundineae</taxon>
        <taxon>Arundo</taxon>
    </lineage>
</organism>